<dbReference type="OMA" id="GEMNIRC"/>
<proteinExistence type="predicted"/>
<evidence type="ECO:0008006" key="3">
    <source>
        <dbReference type="Google" id="ProtNLM"/>
    </source>
</evidence>
<sequence>MQRIFKINGIKQDLEYGQDGIVSTSCDVYSFGIVIMEMFTRRRPSDEIFTGEMNIRCWINDSFPSGIHK</sequence>
<dbReference type="Gramene" id="Solyc04g014997.1.1">
    <property type="protein sequence ID" value="Solyc04g014997.1.1"/>
    <property type="gene ID" value="Solyc04g014997.1"/>
</dbReference>
<name>A0A3Q7G1I2_SOLLC</name>
<dbReference type="PANTHER" id="PTHR48055">
    <property type="entry name" value="LEUCINE-RICH REPEAT RECEPTOR PROTEIN KINASE EMS1"/>
    <property type="match status" value="1"/>
</dbReference>
<protein>
    <recommendedName>
        <fullName evidence="3">Serine-threonine/tyrosine-protein kinase catalytic domain-containing protein</fullName>
    </recommendedName>
</protein>
<dbReference type="InParanoid" id="A0A3Q7G1I2"/>
<dbReference type="STRING" id="4081.A0A3Q7G1I2"/>
<dbReference type="Proteomes" id="UP000004994">
    <property type="component" value="Chromosome 4"/>
</dbReference>
<evidence type="ECO:0000313" key="1">
    <source>
        <dbReference type="EnsemblPlants" id="Solyc04g014997.1.1"/>
    </source>
</evidence>
<reference evidence="1" key="2">
    <citation type="submission" date="2019-01" db="UniProtKB">
        <authorList>
            <consortium name="EnsemblPlants"/>
        </authorList>
    </citation>
    <scope>IDENTIFICATION</scope>
    <source>
        <strain evidence="1">cv. Heinz 1706</strain>
    </source>
</reference>
<dbReference type="AlphaFoldDB" id="A0A3Q7G1I2"/>
<reference evidence="1" key="1">
    <citation type="journal article" date="2012" name="Nature">
        <title>The tomato genome sequence provides insights into fleshy fruit evolution.</title>
        <authorList>
            <consortium name="Tomato Genome Consortium"/>
        </authorList>
    </citation>
    <scope>NUCLEOTIDE SEQUENCE [LARGE SCALE GENOMIC DNA]</scope>
    <source>
        <strain evidence="1">cv. Heinz 1706</strain>
    </source>
</reference>
<accession>A0A3Q7G1I2</accession>
<dbReference type="PANTHER" id="PTHR48055:SF36">
    <property type="entry name" value="PROTEIN KINASE, PLANT-TYPE, PUTATIVE-RELATED"/>
    <property type="match status" value="1"/>
</dbReference>
<keyword evidence="2" id="KW-1185">Reference proteome</keyword>
<dbReference type="InterPro" id="IPR051564">
    <property type="entry name" value="LRR_receptor-like_kinase"/>
</dbReference>
<dbReference type="Gene3D" id="1.10.510.10">
    <property type="entry name" value="Transferase(Phosphotransferase) domain 1"/>
    <property type="match status" value="1"/>
</dbReference>
<dbReference type="InterPro" id="IPR011009">
    <property type="entry name" value="Kinase-like_dom_sf"/>
</dbReference>
<organism evidence="1">
    <name type="scientific">Solanum lycopersicum</name>
    <name type="common">Tomato</name>
    <name type="synonym">Lycopersicon esculentum</name>
    <dbReference type="NCBI Taxonomy" id="4081"/>
    <lineage>
        <taxon>Eukaryota</taxon>
        <taxon>Viridiplantae</taxon>
        <taxon>Streptophyta</taxon>
        <taxon>Embryophyta</taxon>
        <taxon>Tracheophyta</taxon>
        <taxon>Spermatophyta</taxon>
        <taxon>Magnoliopsida</taxon>
        <taxon>eudicotyledons</taxon>
        <taxon>Gunneridae</taxon>
        <taxon>Pentapetalae</taxon>
        <taxon>asterids</taxon>
        <taxon>lamiids</taxon>
        <taxon>Solanales</taxon>
        <taxon>Solanaceae</taxon>
        <taxon>Solanoideae</taxon>
        <taxon>Solaneae</taxon>
        <taxon>Solanum</taxon>
        <taxon>Solanum subgen. Lycopersicon</taxon>
    </lineage>
</organism>
<dbReference type="EnsemblPlants" id="Solyc04g014997.1.1">
    <property type="protein sequence ID" value="Solyc04g014997.1.1"/>
    <property type="gene ID" value="Solyc04g014997.1"/>
</dbReference>
<evidence type="ECO:0000313" key="2">
    <source>
        <dbReference type="Proteomes" id="UP000004994"/>
    </source>
</evidence>
<dbReference type="SUPFAM" id="SSF56112">
    <property type="entry name" value="Protein kinase-like (PK-like)"/>
    <property type="match status" value="1"/>
</dbReference>